<reference evidence="5" key="1">
    <citation type="journal article" date="2023" name="IMA Fungus">
        <title>Comparative genomic study of the Penicillium genus elucidates a diverse pangenome and 15 lateral gene transfer events.</title>
        <authorList>
            <person name="Petersen C."/>
            <person name="Sorensen T."/>
            <person name="Nielsen M.R."/>
            <person name="Sondergaard T.E."/>
            <person name="Sorensen J.L."/>
            <person name="Fitzpatrick D.A."/>
            <person name="Frisvad J.C."/>
            <person name="Nielsen K.L."/>
        </authorList>
    </citation>
    <scope>NUCLEOTIDE SEQUENCE</scope>
    <source>
        <strain evidence="5">IBT 17514</strain>
    </source>
</reference>
<keyword evidence="3" id="KW-0041">Annexin</keyword>
<dbReference type="PROSITE" id="PS51897">
    <property type="entry name" value="ANNEXIN_2"/>
    <property type="match status" value="3"/>
</dbReference>
<dbReference type="GO" id="GO:0005509">
    <property type="term" value="F:calcium ion binding"/>
    <property type="evidence" value="ECO:0007669"/>
    <property type="project" value="InterPro"/>
</dbReference>
<dbReference type="GO" id="GO:0001786">
    <property type="term" value="F:phosphatidylserine binding"/>
    <property type="evidence" value="ECO:0007669"/>
    <property type="project" value="TreeGrafter"/>
</dbReference>
<dbReference type="EMBL" id="JAQJAN010000006">
    <property type="protein sequence ID" value="KAJ5727681.1"/>
    <property type="molecule type" value="Genomic_DNA"/>
</dbReference>
<dbReference type="GO" id="GO:0005886">
    <property type="term" value="C:plasma membrane"/>
    <property type="evidence" value="ECO:0007669"/>
    <property type="project" value="TreeGrafter"/>
</dbReference>
<name>A0AAD6HNL4_9EURO</name>
<dbReference type="PRINTS" id="PR00196">
    <property type="entry name" value="ANNEXIN"/>
</dbReference>
<evidence type="ECO:0000256" key="1">
    <source>
        <dbReference type="ARBA" id="ARBA00007831"/>
    </source>
</evidence>
<evidence type="ECO:0000256" key="2">
    <source>
        <dbReference type="ARBA" id="ARBA00022737"/>
    </source>
</evidence>
<protein>
    <recommendedName>
        <fullName evidence="7">Annexin</fullName>
    </recommendedName>
</protein>
<dbReference type="PRINTS" id="PR01813">
    <property type="entry name" value="ANNEXINFUNGI"/>
</dbReference>
<proteinExistence type="inferred from homology"/>
<dbReference type="Proteomes" id="UP001215712">
    <property type="component" value="Unassembled WGS sequence"/>
</dbReference>
<dbReference type="PANTHER" id="PTHR10502:SF102">
    <property type="entry name" value="ANNEXIN B11"/>
    <property type="match status" value="1"/>
</dbReference>
<feature type="compositionally biased region" description="Low complexity" evidence="4">
    <location>
        <begin position="117"/>
        <end position="160"/>
    </location>
</feature>
<dbReference type="Gene3D" id="1.10.220.10">
    <property type="entry name" value="Annexin"/>
    <property type="match status" value="3"/>
</dbReference>
<dbReference type="GO" id="GO:0005634">
    <property type="term" value="C:nucleus"/>
    <property type="evidence" value="ECO:0007669"/>
    <property type="project" value="TreeGrafter"/>
</dbReference>
<evidence type="ECO:0008006" key="7">
    <source>
        <dbReference type="Google" id="ProtNLM"/>
    </source>
</evidence>
<keyword evidence="6" id="KW-1185">Reference proteome</keyword>
<dbReference type="GO" id="GO:0005544">
    <property type="term" value="F:calcium-dependent phospholipid binding"/>
    <property type="evidence" value="ECO:0007669"/>
    <property type="project" value="InterPro"/>
</dbReference>
<organism evidence="5 6">
    <name type="scientific">Penicillium malachiteum</name>
    <dbReference type="NCBI Taxonomy" id="1324776"/>
    <lineage>
        <taxon>Eukaryota</taxon>
        <taxon>Fungi</taxon>
        <taxon>Dikarya</taxon>
        <taxon>Ascomycota</taxon>
        <taxon>Pezizomycotina</taxon>
        <taxon>Eurotiomycetes</taxon>
        <taxon>Eurotiomycetidae</taxon>
        <taxon>Eurotiales</taxon>
        <taxon>Aspergillaceae</taxon>
        <taxon>Penicillium</taxon>
    </lineage>
</organism>
<dbReference type="SUPFAM" id="SSF47874">
    <property type="entry name" value="Annexin"/>
    <property type="match status" value="1"/>
</dbReference>
<evidence type="ECO:0000313" key="5">
    <source>
        <dbReference type="EMBL" id="KAJ5727681.1"/>
    </source>
</evidence>
<dbReference type="SMART" id="SM00335">
    <property type="entry name" value="ANX"/>
    <property type="match status" value="3"/>
</dbReference>
<dbReference type="Pfam" id="PF00191">
    <property type="entry name" value="Annexin"/>
    <property type="match status" value="3"/>
</dbReference>
<evidence type="ECO:0000313" key="6">
    <source>
        <dbReference type="Proteomes" id="UP001215712"/>
    </source>
</evidence>
<feature type="compositionally biased region" description="Pro residues" evidence="4">
    <location>
        <begin position="77"/>
        <end position="100"/>
    </location>
</feature>
<dbReference type="InterPro" id="IPR037104">
    <property type="entry name" value="Annexin_sf"/>
</dbReference>
<dbReference type="PANTHER" id="PTHR10502">
    <property type="entry name" value="ANNEXIN"/>
    <property type="match status" value="1"/>
</dbReference>
<dbReference type="InterPro" id="IPR009117">
    <property type="entry name" value="ANX14"/>
</dbReference>
<dbReference type="AlphaFoldDB" id="A0AAD6HNL4"/>
<gene>
    <name evidence="5" type="ORF">N7493_005501</name>
</gene>
<dbReference type="InterPro" id="IPR018502">
    <property type="entry name" value="Annexin_repeat"/>
</dbReference>
<keyword evidence="2" id="KW-0677">Repeat</keyword>
<sequence length="496" mass="55167">MAYHQQPPYGAYNQPPQVPNYQNHYQQQPPYRPQQLSGYPPQQQCPQQSYPPQQYAPPQGQYGQPPPGQNNYHAGPPIQPGPGYHPPPQQGGYPPNPSPQPGYNGQPQFQGQHQNYGPPGQAQAPFQGQHQNYGPPGQAQAPFQGQHQNYGPPGQGPGFAHQGGPGPGHQMSGGNYNPPPAPPTLGYVPGQIAPGDFTRQAETLRKAMKGFGTDEKAIIQTLAPLDPLQVAAVRATYSRHIGRDLYNDVKSETGGYLERGLLSVIEGPLGSDVVWARESVSGIGTKEWLMNETLLGRSNADIHAIKIAYQQKYHRDLERDVVDDLSFKTADLFKWVLQAARQNERPRGALDDDIKENVDYILGKKSIDKICEIMATASDAEIRAMDQRCRMVGNHEPLEKVMTERFSYHMADAFVFMIRTATDPALRDASLLHKAMDGVGTKDEQLVVAIVRLHWNRDHKDQVKRAYRHHYEKDLIDAVRGETSGDYEKLMVALLQ</sequence>
<dbReference type="GO" id="GO:0012506">
    <property type="term" value="C:vesicle membrane"/>
    <property type="evidence" value="ECO:0007669"/>
    <property type="project" value="TreeGrafter"/>
</dbReference>
<dbReference type="GO" id="GO:0005737">
    <property type="term" value="C:cytoplasm"/>
    <property type="evidence" value="ECO:0007669"/>
    <property type="project" value="TreeGrafter"/>
</dbReference>
<comment type="caution">
    <text evidence="5">The sequence shown here is derived from an EMBL/GenBank/DDBJ whole genome shotgun (WGS) entry which is preliminary data.</text>
</comment>
<evidence type="ECO:0000256" key="3">
    <source>
        <dbReference type="ARBA" id="ARBA00023216"/>
    </source>
</evidence>
<feature type="region of interest" description="Disordered" evidence="4">
    <location>
        <begin position="1"/>
        <end position="188"/>
    </location>
</feature>
<feature type="compositionally biased region" description="Low complexity" evidence="4">
    <location>
        <begin position="12"/>
        <end position="63"/>
    </location>
</feature>
<evidence type="ECO:0000256" key="4">
    <source>
        <dbReference type="SAM" id="MobiDB-lite"/>
    </source>
</evidence>
<reference evidence="5" key="2">
    <citation type="submission" date="2023-01" db="EMBL/GenBank/DDBJ databases">
        <authorList>
            <person name="Petersen C."/>
        </authorList>
    </citation>
    <scope>NUCLEOTIDE SEQUENCE</scope>
    <source>
        <strain evidence="5">IBT 17514</strain>
    </source>
</reference>
<dbReference type="InterPro" id="IPR001464">
    <property type="entry name" value="Annexin"/>
</dbReference>
<accession>A0AAD6HNL4</accession>
<comment type="similarity">
    <text evidence="1">Belongs to the annexin family.</text>
</comment>